<dbReference type="SUPFAM" id="SSF52499">
    <property type="entry name" value="Isochorismatase-like hydrolases"/>
    <property type="match status" value="1"/>
</dbReference>
<accession>A0A5P2C9B4</accession>
<dbReference type="RefSeq" id="WP_150220713.1">
    <property type="nucleotide sequence ID" value="NZ_CP029192.1"/>
</dbReference>
<sequence>MPATLPKLLRPAAALGAAAVLAATLTACGGSSEAATRTDSRDQRNEKSHDKDDNRGKGKNHAKDTTTLRQLMKLDETPAKLSDATLILVDYQNVYTDGTMELTGWRDAVKNTKTLLERARREHTPVIHIVEKGYDLKSKAGQIIPALKPAKGETVVEKAVPNGFHDTDLAAELKKTGRKNVIISGFMTHMCTLFTAEGAVYNGYDPTVVGDASATRPLPVNGNPRGIPARQVHESALATIQDRFGVVVPKQRDLK</sequence>
<dbReference type="PANTHER" id="PTHR43540">
    <property type="entry name" value="PEROXYUREIDOACRYLATE/UREIDOACRYLATE AMIDOHYDROLASE-RELATED"/>
    <property type="match status" value="1"/>
</dbReference>
<keyword evidence="3" id="KW-0732">Signal</keyword>
<dbReference type="Pfam" id="PF00857">
    <property type="entry name" value="Isochorismatase"/>
    <property type="match status" value="1"/>
</dbReference>
<dbReference type="OrthoDB" id="9794942at2"/>
<dbReference type="PROSITE" id="PS51257">
    <property type="entry name" value="PROKAR_LIPOPROTEIN"/>
    <property type="match status" value="1"/>
</dbReference>
<dbReference type="InterPro" id="IPR000868">
    <property type="entry name" value="Isochorismatase-like_dom"/>
</dbReference>
<feature type="domain" description="Isochorismatase-like" evidence="4">
    <location>
        <begin position="85"/>
        <end position="248"/>
    </location>
</feature>
<feature type="compositionally biased region" description="Basic and acidic residues" evidence="2">
    <location>
        <begin position="36"/>
        <end position="66"/>
    </location>
</feature>
<protein>
    <submittedName>
        <fullName evidence="5">Isochorismatase</fullName>
    </submittedName>
</protein>
<dbReference type="Proteomes" id="UP000322927">
    <property type="component" value="Chromosome"/>
</dbReference>
<evidence type="ECO:0000313" key="6">
    <source>
        <dbReference type="Proteomes" id="UP000322927"/>
    </source>
</evidence>
<dbReference type="PANTHER" id="PTHR43540:SF15">
    <property type="entry name" value="BLR5631 PROTEIN"/>
    <property type="match status" value="1"/>
</dbReference>
<feature type="signal peptide" evidence="3">
    <location>
        <begin position="1"/>
        <end position="22"/>
    </location>
</feature>
<name>A0A5P2C9B4_STRVZ</name>
<feature type="region of interest" description="Disordered" evidence="2">
    <location>
        <begin position="30"/>
        <end position="66"/>
    </location>
</feature>
<dbReference type="AlphaFoldDB" id="A0A5P2C9B4"/>
<evidence type="ECO:0000256" key="1">
    <source>
        <dbReference type="ARBA" id="ARBA00022801"/>
    </source>
</evidence>
<proteinExistence type="predicted"/>
<dbReference type="Gene3D" id="3.40.50.850">
    <property type="entry name" value="Isochorismatase-like"/>
    <property type="match status" value="1"/>
</dbReference>
<feature type="chain" id="PRO_5039554871" evidence="3">
    <location>
        <begin position="23"/>
        <end position="255"/>
    </location>
</feature>
<evidence type="ECO:0000259" key="4">
    <source>
        <dbReference type="Pfam" id="PF00857"/>
    </source>
</evidence>
<evidence type="ECO:0000256" key="2">
    <source>
        <dbReference type="SAM" id="MobiDB-lite"/>
    </source>
</evidence>
<evidence type="ECO:0000256" key="3">
    <source>
        <dbReference type="SAM" id="SignalP"/>
    </source>
</evidence>
<organism evidence="5 6">
    <name type="scientific">Streptomyces venezuelae</name>
    <dbReference type="NCBI Taxonomy" id="54571"/>
    <lineage>
        <taxon>Bacteria</taxon>
        <taxon>Bacillati</taxon>
        <taxon>Actinomycetota</taxon>
        <taxon>Actinomycetes</taxon>
        <taxon>Kitasatosporales</taxon>
        <taxon>Streptomycetaceae</taxon>
        <taxon>Streptomyces</taxon>
    </lineage>
</organism>
<dbReference type="InterPro" id="IPR036380">
    <property type="entry name" value="Isochorismatase-like_sf"/>
</dbReference>
<dbReference type="EMBL" id="CP029192">
    <property type="protein sequence ID" value="QES38528.1"/>
    <property type="molecule type" value="Genomic_DNA"/>
</dbReference>
<keyword evidence="1" id="KW-0378">Hydrolase</keyword>
<reference evidence="5 6" key="1">
    <citation type="submission" date="2018-05" db="EMBL/GenBank/DDBJ databases">
        <title>Streptomyces venezuelae.</title>
        <authorList>
            <person name="Kim W."/>
            <person name="Lee N."/>
            <person name="Cho B.-K."/>
        </authorList>
    </citation>
    <scope>NUCLEOTIDE SEQUENCE [LARGE SCALE GENOMIC DNA]</scope>
    <source>
        <strain evidence="5 6">ATCC 14584</strain>
    </source>
</reference>
<dbReference type="InterPro" id="IPR050272">
    <property type="entry name" value="Isochorismatase-like_hydrls"/>
</dbReference>
<evidence type="ECO:0000313" key="5">
    <source>
        <dbReference type="EMBL" id="QES38528.1"/>
    </source>
</evidence>
<gene>
    <name evidence="5" type="ORF">DEJ48_38490</name>
</gene>
<dbReference type="GO" id="GO:0016787">
    <property type="term" value="F:hydrolase activity"/>
    <property type="evidence" value="ECO:0007669"/>
    <property type="project" value="UniProtKB-KW"/>
</dbReference>